<feature type="transmembrane region" description="Helical" evidence="1">
    <location>
        <begin position="149"/>
        <end position="169"/>
    </location>
</feature>
<proteinExistence type="predicted"/>
<dbReference type="AlphaFoldDB" id="A0A2T0LR43"/>
<feature type="transmembrane region" description="Helical" evidence="1">
    <location>
        <begin position="81"/>
        <end position="104"/>
    </location>
</feature>
<name>A0A2T0LR43_9PSEU</name>
<reference evidence="2 3" key="1">
    <citation type="submission" date="2018-03" db="EMBL/GenBank/DDBJ databases">
        <title>Genomic Encyclopedia of Type Strains, Phase III (KMG-III): the genomes of soil and plant-associated and newly described type strains.</title>
        <authorList>
            <person name="Whitman W."/>
        </authorList>
    </citation>
    <scope>NUCLEOTIDE SEQUENCE [LARGE SCALE GENOMIC DNA]</scope>
    <source>
        <strain evidence="2 3">CGMCC 4.7125</strain>
    </source>
</reference>
<dbReference type="EMBL" id="PVNH01000008">
    <property type="protein sequence ID" value="PRX45905.1"/>
    <property type="molecule type" value="Genomic_DNA"/>
</dbReference>
<evidence type="ECO:0000313" key="3">
    <source>
        <dbReference type="Proteomes" id="UP000238362"/>
    </source>
</evidence>
<keyword evidence="1" id="KW-1133">Transmembrane helix</keyword>
<comment type="caution">
    <text evidence="2">The sequence shown here is derived from an EMBL/GenBank/DDBJ whole genome shotgun (WGS) entry which is preliminary data.</text>
</comment>
<feature type="transmembrane region" description="Helical" evidence="1">
    <location>
        <begin position="198"/>
        <end position="216"/>
    </location>
</feature>
<dbReference type="Proteomes" id="UP000238362">
    <property type="component" value="Unassembled WGS sequence"/>
</dbReference>
<keyword evidence="1" id="KW-0812">Transmembrane</keyword>
<dbReference type="NCBIfam" id="NF041646">
    <property type="entry name" value="VC0807_fam"/>
    <property type="match status" value="1"/>
</dbReference>
<accession>A0A2T0LR43</accession>
<protein>
    <submittedName>
        <fullName evidence="2">Intracellular septation protein A</fullName>
    </submittedName>
</protein>
<feature type="transmembrane region" description="Helical" evidence="1">
    <location>
        <begin position="222"/>
        <end position="246"/>
    </location>
</feature>
<evidence type="ECO:0000256" key="1">
    <source>
        <dbReference type="SAM" id="Phobius"/>
    </source>
</evidence>
<gene>
    <name evidence="2" type="ORF">B0I33_10851</name>
</gene>
<keyword evidence="1" id="KW-0472">Membrane</keyword>
<keyword evidence="3" id="KW-1185">Reference proteome</keyword>
<evidence type="ECO:0000313" key="2">
    <source>
        <dbReference type="EMBL" id="PRX45905.1"/>
    </source>
</evidence>
<feature type="transmembrane region" description="Helical" evidence="1">
    <location>
        <begin position="116"/>
        <end position="137"/>
    </location>
</feature>
<organism evidence="2 3">
    <name type="scientific">Prauserella shujinwangii</name>
    <dbReference type="NCBI Taxonomy" id="1453103"/>
    <lineage>
        <taxon>Bacteria</taxon>
        <taxon>Bacillati</taxon>
        <taxon>Actinomycetota</taxon>
        <taxon>Actinomycetes</taxon>
        <taxon>Pseudonocardiales</taxon>
        <taxon>Pseudonocardiaceae</taxon>
        <taxon>Prauserella</taxon>
    </lineage>
</organism>
<sequence length="271" mass="28927">MSGSLLTMFVGNEPLMTAGAHVVVTPLVGTLTGSMSISGFHVRGLAASMTHLKTIHLPAPKAVLANAARHLLEGTLVPLGLFYLLFVLVGMEGGLFAALGWSLTAIATRVALRKKIPAVLTLTTLLLVARTVVGYLTGDLVLYFLQPTLQNFLIGFLMLVSASLGRPFIARLASDFCALPPELVANAHVQRFFRRVSLLWAMVFFTNGVTTLWILTTATLEQFLAASTAGSYSLVLLAAAGSLAWFRRSLRNNGIRLRLGGTPKLAPSLPA</sequence>